<evidence type="ECO:0000313" key="6">
    <source>
        <dbReference type="Proteomes" id="UP000287746"/>
    </source>
</evidence>
<protein>
    <submittedName>
        <fullName evidence="1">Uncharacterized protein</fullName>
    </submittedName>
</protein>
<accession>A0A1L6JFD6</accession>
<dbReference type="Proteomes" id="UP000286681">
    <property type="component" value="Unassembled WGS sequence"/>
</dbReference>
<dbReference type="AlphaFoldDB" id="A0A1L6JFD6"/>
<evidence type="ECO:0000313" key="2">
    <source>
        <dbReference type="EMBL" id="RSV07113.1"/>
    </source>
</evidence>
<name>A0A1L6JFD6_9SPHN</name>
<evidence type="ECO:0000313" key="5">
    <source>
        <dbReference type="Proteomes" id="UP000286681"/>
    </source>
</evidence>
<reference evidence="5 6" key="3">
    <citation type="submission" date="2018-07" db="EMBL/GenBank/DDBJ databases">
        <title>Genomic and Epidemiologic Investigation of an Indolent Hospital Outbreak.</title>
        <authorList>
            <person name="Johnson R.C."/>
            <person name="Deming C."/>
            <person name="Conlan S."/>
            <person name="Zellmer C.J."/>
            <person name="Michelin A.V."/>
            <person name="Lee-Lin S."/>
            <person name="Thomas P.J."/>
            <person name="Park M."/>
            <person name="Weingarten R.A."/>
            <person name="Less J."/>
            <person name="Dekker J.P."/>
            <person name="Frank K.M."/>
            <person name="Musser K.A."/>
            <person name="Mcquiston J.R."/>
            <person name="Henderson D.K."/>
            <person name="Lau A.F."/>
            <person name="Palmore T.N."/>
            <person name="Segre J.A."/>
        </authorList>
    </citation>
    <scope>NUCLEOTIDE SEQUENCE [LARGE SCALE GENOMIC DNA]</scope>
    <source>
        <strain evidence="3 6">SK-CDC1_0717</strain>
        <strain evidence="2 5">SK-NIH.Env10_0317</strain>
    </source>
</reference>
<dbReference type="Proteomes" id="UP000185161">
    <property type="component" value="Chromosome"/>
</dbReference>
<dbReference type="EMBL" id="QQWO01000002">
    <property type="protein sequence ID" value="RSV07113.1"/>
    <property type="molecule type" value="Genomic_DNA"/>
</dbReference>
<evidence type="ECO:0000313" key="1">
    <source>
        <dbReference type="EMBL" id="APR54598.1"/>
    </source>
</evidence>
<dbReference type="GeneID" id="44135079"/>
<organism evidence="1 4">
    <name type="scientific">Sphingomonas koreensis</name>
    <dbReference type="NCBI Taxonomy" id="93064"/>
    <lineage>
        <taxon>Bacteria</taxon>
        <taxon>Pseudomonadati</taxon>
        <taxon>Pseudomonadota</taxon>
        <taxon>Alphaproteobacteria</taxon>
        <taxon>Sphingomonadales</taxon>
        <taxon>Sphingomonadaceae</taxon>
        <taxon>Sphingomonas</taxon>
    </lineage>
</organism>
<evidence type="ECO:0000313" key="4">
    <source>
        <dbReference type="Proteomes" id="UP000185161"/>
    </source>
</evidence>
<dbReference type="KEGG" id="skr:BRX40_21155"/>
<dbReference type="Proteomes" id="UP000287746">
    <property type="component" value="Unassembled WGS sequence"/>
</dbReference>
<evidence type="ECO:0000313" key="3">
    <source>
        <dbReference type="EMBL" id="RSY85569.1"/>
    </source>
</evidence>
<dbReference type="EMBL" id="CP018820">
    <property type="protein sequence ID" value="APR54598.1"/>
    <property type="molecule type" value="Genomic_DNA"/>
</dbReference>
<reference evidence="4" key="2">
    <citation type="submission" date="2016-12" db="EMBL/GenBank/DDBJ databases">
        <title>Whole genome sequencing of Sphingomonas sp. ABOJV.</title>
        <authorList>
            <person name="Conlan S."/>
            <person name="Thomas P.J."/>
            <person name="Mullikin J."/>
            <person name="Palmore T.N."/>
            <person name="Frank K.M."/>
            <person name="Segre J.A."/>
        </authorList>
    </citation>
    <scope>NUCLEOTIDE SEQUENCE [LARGE SCALE GENOMIC DNA]</scope>
    <source>
        <strain evidence="4">ABOJV</strain>
    </source>
</reference>
<sequence length="113" mass="12664">MDSGESGAKIDNQTWLIDAGHDIIEKKRAQGREALTPRERLIHCFWIADYSMRNAGDLATARDLDFDYRTDGARAAAALDLPVAASLFALSEGELERRFFDLFDAVCAELRTR</sequence>
<dbReference type="OrthoDB" id="7566164at2"/>
<reference evidence="1" key="1">
    <citation type="submission" date="2016-12" db="EMBL/GenBank/DDBJ databases">
        <title>Whole genome sequencing of Sphingomonas koreensis.</title>
        <authorList>
            <person name="Conlan S."/>
            <person name="Thomas P.J."/>
            <person name="Mullikin J."/>
            <person name="Palmore T.N."/>
            <person name="Frank K.M."/>
            <person name="Segre J.A."/>
        </authorList>
    </citation>
    <scope>NUCLEOTIDE SEQUENCE</scope>
    <source>
        <strain evidence="1">ABOJV</strain>
    </source>
</reference>
<gene>
    <name evidence="1" type="ORF">BRX40_21155</name>
    <name evidence="2" type="ORF">CA257_03745</name>
    <name evidence="3" type="ORF">DAH66_10930</name>
</gene>
<keyword evidence="4" id="KW-1185">Reference proteome</keyword>
<dbReference type="EMBL" id="QQYZ01000008">
    <property type="protein sequence ID" value="RSY85569.1"/>
    <property type="molecule type" value="Genomic_DNA"/>
</dbReference>
<dbReference type="RefSeq" id="WP_066573250.1">
    <property type="nucleotide sequence ID" value="NZ_CP018820.1"/>
</dbReference>
<proteinExistence type="predicted"/>